<dbReference type="AlphaFoldDB" id="A0A915KA52"/>
<feature type="region of interest" description="Disordered" evidence="1">
    <location>
        <begin position="66"/>
        <end position="87"/>
    </location>
</feature>
<accession>A0A915KA52</accession>
<evidence type="ECO:0000313" key="2">
    <source>
        <dbReference type="Proteomes" id="UP000887565"/>
    </source>
</evidence>
<dbReference type="Proteomes" id="UP000887565">
    <property type="component" value="Unplaced"/>
</dbReference>
<proteinExistence type="predicted"/>
<protein>
    <submittedName>
        <fullName evidence="3">Uncharacterized protein</fullName>
    </submittedName>
</protein>
<name>A0A915KA52_ROMCU</name>
<organism evidence="2 3">
    <name type="scientific">Romanomermis culicivorax</name>
    <name type="common">Nematode worm</name>
    <dbReference type="NCBI Taxonomy" id="13658"/>
    <lineage>
        <taxon>Eukaryota</taxon>
        <taxon>Metazoa</taxon>
        <taxon>Ecdysozoa</taxon>
        <taxon>Nematoda</taxon>
        <taxon>Enoplea</taxon>
        <taxon>Dorylaimia</taxon>
        <taxon>Mermithida</taxon>
        <taxon>Mermithoidea</taxon>
        <taxon>Mermithidae</taxon>
        <taxon>Romanomermis</taxon>
    </lineage>
</organism>
<sequence>MQLRGSVIGATPKLVGHMASDMGHTKIYQYRDIDPEYTEPAFFSVPDGFFSAVCLPVRKVFRPGGDRHVRAGDVGSEKKEGVTGDGTSKIKEKQLCLGRTPVEPSIIAIQMKQ</sequence>
<evidence type="ECO:0000313" key="3">
    <source>
        <dbReference type="WBParaSite" id="nRc.2.0.1.t35648-RA"/>
    </source>
</evidence>
<keyword evidence="2" id="KW-1185">Reference proteome</keyword>
<reference evidence="3" key="1">
    <citation type="submission" date="2022-11" db="UniProtKB">
        <authorList>
            <consortium name="WormBaseParasite"/>
        </authorList>
    </citation>
    <scope>IDENTIFICATION</scope>
</reference>
<evidence type="ECO:0000256" key="1">
    <source>
        <dbReference type="SAM" id="MobiDB-lite"/>
    </source>
</evidence>
<dbReference type="WBParaSite" id="nRc.2.0.1.t35648-RA">
    <property type="protein sequence ID" value="nRc.2.0.1.t35648-RA"/>
    <property type="gene ID" value="nRc.2.0.1.g35648"/>
</dbReference>